<feature type="domain" description="Type II secretion system protein GspF" evidence="7">
    <location>
        <begin position="67"/>
        <end position="197"/>
    </location>
</feature>
<dbReference type="RefSeq" id="WP_153417940.1">
    <property type="nucleotide sequence ID" value="NZ_WFLM01000001.1"/>
</dbReference>
<dbReference type="AlphaFoldDB" id="A0A6N6VUY9"/>
<organism evidence="8 9">
    <name type="scientific">Silvanigrella paludirubra</name>
    <dbReference type="NCBI Taxonomy" id="2499159"/>
    <lineage>
        <taxon>Bacteria</taxon>
        <taxon>Pseudomonadati</taxon>
        <taxon>Bdellovibrionota</taxon>
        <taxon>Oligoflexia</taxon>
        <taxon>Silvanigrellales</taxon>
        <taxon>Silvanigrellaceae</taxon>
        <taxon>Silvanigrella</taxon>
    </lineage>
</organism>
<evidence type="ECO:0000256" key="3">
    <source>
        <dbReference type="ARBA" id="ARBA00022692"/>
    </source>
</evidence>
<dbReference type="Gene3D" id="1.20.81.30">
    <property type="entry name" value="Type II secretion system (T2SS), domain F"/>
    <property type="match status" value="1"/>
</dbReference>
<dbReference type="PANTHER" id="PTHR35007">
    <property type="entry name" value="INTEGRAL MEMBRANE PROTEIN-RELATED"/>
    <property type="match status" value="1"/>
</dbReference>
<feature type="transmembrane region" description="Helical" evidence="6">
    <location>
        <begin position="181"/>
        <end position="201"/>
    </location>
</feature>
<name>A0A6N6VUY9_9BACT</name>
<gene>
    <name evidence="8" type="ORF">GCL60_00485</name>
</gene>
<keyword evidence="2" id="KW-1003">Cell membrane</keyword>
<comment type="subcellular location">
    <subcellularLocation>
        <location evidence="1">Cell membrane</location>
        <topology evidence="1">Multi-pass membrane protein</topology>
    </subcellularLocation>
</comment>
<feature type="transmembrane region" description="Helical" evidence="6">
    <location>
        <begin position="213"/>
        <end position="232"/>
    </location>
</feature>
<protein>
    <recommendedName>
        <fullName evidence="7">Type II secretion system protein GspF domain-containing protein</fullName>
    </recommendedName>
</protein>
<evidence type="ECO:0000313" key="8">
    <source>
        <dbReference type="EMBL" id="KAB8040425.1"/>
    </source>
</evidence>
<keyword evidence="4 6" id="KW-1133">Transmembrane helix</keyword>
<accession>A0A6N6VUY9</accession>
<dbReference type="GO" id="GO:0005886">
    <property type="term" value="C:plasma membrane"/>
    <property type="evidence" value="ECO:0007669"/>
    <property type="project" value="UniProtKB-SubCell"/>
</dbReference>
<dbReference type="Proteomes" id="UP000437748">
    <property type="component" value="Unassembled WGS sequence"/>
</dbReference>
<reference evidence="8 9" key="1">
    <citation type="submission" date="2019-10" db="EMBL/GenBank/DDBJ databases">
        <title>New species of Slilvanegrellaceae.</title>
        <authorList>
            <person name="Pitt A."/>
            <person name="Hahn M.W."/>
        </authorList>
    </citation>
    <scope>NUCLEOTIDE SEQUENCE [LARGE SCALE GENOMIC DNA]</scope>
    <source>
        <strain evidence="8 9">SP-Ram-0.45-NSY-1</strain>
    </source>
</reference>
<evidence type="ECO:0000256" key="2">
    <source>
        <dbReference type="ARBA" id="ARBA00022475"/>
    </source>
</evidence>
<evidence type="ECO:0000256" key="6">
    <source>
        <dbReference type="SAM" id="Phobius"/>
    </source>
</evidence>
<keyword evidence="3 6" id="KW-0812">Transmembrane</keyword>
<dbReference type="OrthoDB" id="9962914at2"/>
<evidence type="ECO:0000256" key="1">
    <source>
        <dbReference type="ARBA" id="ARBA00004651"/>
    </source>
</evidence>
<comment type="caution">
    <text evidence="8">The sequence shown here is derived from an EMBL/GenBank/DDBJ whole genome shotgun (WGS) entry which is preliminary data.</text>
</comment>
<sequence>MTFIFLLLLLILQILYLMHLLNIKEIYILFKIHPAFLVGKILSLEFIIFIKNKIHIKKQEEEIPKLIKLMISYLKAGIQLSHVFKIIESKKKWPLPIQTAMYKINRYYSQGMTLDQSIYSAAKSIKKNKKTYYLLLLLNMIKMGYVNSGNLVTLLEKMDNRITDKILLDKKMSAATAQIRFQSFIIGIFPLFIAIIIWIISPSYILFFFQNKIGIFLLITMILLNTTGFYILKKMAQLK</sequence>
<feature type="transmembrane region" description="Helical" evidence="6">
    <location>
        <begin position="27"/>
        <end position="50"/>
    </location>
</feature>
<proteinExistence type="predicted"/>
<evidence type="ECO:0000313" key="9">
    <source>
        <dbReference type="Proteomes" id="UP000437748"/>
    </source>
</evidence>
<dbReference type="InterPro" id="IPR018076">
    <property type="entry name" value="T2SS_GspF_dom"/>
</dbReference>
<evidence type="ECO:0000259" key="7">
    <source>
        <dbReference type="Pfam" id="PF00482"/>
    </source>
</evidence>
<keyword evidence="5 6" id="KW-0472">Membrane</keyword>
<dbReference type="PANTHER" id="PTHR35007:SF1">
    <property type="entry name" value="PILUS ASSEMBLY PROTEIN"/>
    <property type="match status" value="1"/>
</dbReference>
<evidence type="ECO:0000256" key="5">
    <source>
        <dbReference type="ARBA" id="ARBA00023136"/>
    </source>
</evidence>
<dbReference type="EMBL" id="WFLM01000001">
    <property type="protein sequence ID" value="KAB8040425.1"/>
    <property type="molecule type" value="Genomic_DNA"/>
</dbReference>
<dbReference type="Pfam" id="PF00482">
    <property type="entry name" value="T2SSF"/>
    <property type="match status" value="1"/>
</dbReference>
<evidence type="ECO:0000256" key="4">
    <source>
        <dbReference type="ARBA" id="ARBA00022989"/>
    </source>
</evidence>
<dbReference type="InterPro" id="IPR042094">
    <property type="entry name" value="T2SS_GspF_sf"/>
</dbReference>
<keyword evidence="9" id="KW-1185">Reference proteome</keyword>